<proteinExistence type="predicted"/>
<dbReference type="InterPro" id="IPR001078">
    <property type="entry name" value="2-oxoacid_DH_actylTfrase"/>
</dbReference>
<dbReference type="RefSeq" id="WP_354699963.1">
    <property type="nucleotide sequence ID" value="NZ_CP114014.1"/>
</dbReference>
<dbReference type="GO" id="GO:0045254">
    <property type="term" value="C:pyruvate dehydrogenase complex"/>
    <property type="evidence" value="ECO:0007669"/>
    <property type="project" value="InterPro"/>
</dbReference>
<accession>A0AAU7AP61</accession>
<dbReference type="AlphaFoldDB" id="A0AAU7AP61"/>
<evidence type="ECO:0000259" key="2">
    <source>
        <dbReference type="Pfam" id="PF00198"/>
    </source>
</evidence>
<dbReference type="PANTHER" id="PTHR23151">
    <property type="entry name" value="DIHYDROLIPOAMIDE ACETYL/SUCCINYL-TRANSFERASE-RELATED"/>
    <property type="match status" value="1"/>
</dbReference>
<protein>
    <submittedName>
        <fullName evidence="3">Dihydrolipoyllysine-residue succinyltransferase component of 2-oxoglutarate dehydrogenase complex</fullName>
        <ecNumber evidence="3">2.3.1.61</ecNumber>
    </submittedName>
</protein>
<feature type="domain" description="2-oxoacid dehydrogenase acyltransferase catalytic" evidence="2">
    <location>
        <begin position="53"/>
        <end position="228"/>
    </location>
</feature>
<dbReference type="KEGG" id="parq:DSM112329_00221"/>
<dbReference type="EMBL" id="CP114014">
    <property type="protein sequence ID" value="XAY03406.1"/>
    <property type="molecule type" value="Genomic_DNA"/>
</dbReference>
<dbReference type="InterPro" id="IPR045257">
    <property type="entry name" value="E2/Pdx1"/>
</dbReference>
<feature type="compositionally biased region" description="Low complexity" evidence="1">
    <location>
        <begin position="1"/>
        <end position="24"/>
    </location>
</feature>
<keyword evidence="3" id="KW-0808">Transferase</keyword>
<gene>
    <name evidence="3" type="primary">sucB</name>
    <name evidence="3" type="ORF">DSM112329_00221</name>
</gene>
<reference evidence="3" key="1">
    <citation type="submission" date="2022-12" db="EMBL/GenBank/DDBJ databases">
        <title>Paraconexibacter alkalitolerans sp. nov. and Baekduia alba sp. nov., isolated from soil and emended description of the genera Paraconexibacter (Chun et al., 2020) and Baekduia (An et al., 2020).</title>
        <authorList>
            <person name="Vieira S."/>
            <person name="Huber K.J."/>
            <person name="Geppert A."/>
            <person name="Wolf J."/>
            <person name="Neumann-Schaal M."/>
            <person name="Muesken M."/>
            <person name="Overmann J."/>
        </authorList>
    </citation>
    <scope>NUCLEOTIDE SEQUENCE</scope>
    <source>
        <strain evidence="3">AEG42_29</strain>
    </source>
</reference>
<dbReference type="Pfam" id="PF00198">
    <property type="entry name" value="2-oxoacid_dh"/>
    <property type="match status" value="1"/>
</dbReference>
<keyword evidence="3" id="KW-0012">Acyltransferase</keyword>
<name>A0AAU7AP61_9ACTN</name>
<evidence type="ECO:0000313" key="3">
    <source>
        <dbReference type="EMBL" id="XAY03406.1"/>
    </source>
</evidence>
<feature type="region of interest" description="Disordered" evidence="1">
    <location>
        <begin position="1"/>
        <end position="25"/>
    </location>
</feature>
<dbReference type="Gene3D" id="3.30.559.10">
    <property type="entry name" value="Chloramphenicol acetyltransferase-like domain"/>
    <property type="match status" value="1"/>
</dbReference>
<dbReference type="GO" id="GO:0004149">
    <property type="term" value="F:dihydrolipoyllysine-residue succinyltransferase activity"/>
    <property type="evidence" value="ECO:0007669"/>
    <property type="project" value="UniProtKB-EC"/>
</dbReference>
<organism evidence="3">
    <name type="scientific">Paraconexibacter sp. AEG42_29</name>
    <dbReference type="NCBI Taxonomy" id="2997339"/>
    <lineage>
        <taxon>Bacteria</taxon>
        <taxon>Bacillati</taxon>
        <taxon>Actinomycetota</taxon>
        <taxon>Thermoleophilia</taxon>
        <taxon>Solirubrobacterales</taxon>
        <taxon>Paraconexibacteraceae</taxon>
        <taxon>Paraconexibacter</taxon>
    </lineage>
</organism>
<dbReference type="SUPFAM" id="SSF52777">
    <property type="entry name" value="CoA-dependent acyltransferases"/>
    <property type="match status" value="1"/>
</dbReference>
<dbReference type="PANTHER" id="PTHR23151:SF90">
    <property type="entry name" value="DIHYDROLIPOYLLYSINE-RESIDUE ACETYLTRANSFERASE COMPONENT OF PYRUVATE DEHYDROGENASE COMPLEX, MITOCHONDRIAL-RELATED"/>
    <property type="match status" value="1"/>
</dbReference>
<sequence>MSETTTTTPPATTAKGTTTSAEPTRAQAQIARRSAESRAIVPDFTVRLQVVLDRDGSTAGGATFTARVVRACAQALREQPALNGAYRDAQLEQYSRVNVGVMVDTGDAIVTPTIFDADTKDAAQSGREIAALAARARAGEITQPELSGATFTVSTVGTFGVDAIVPVIVPPQAGVLGVGQVRDRVVAVDGAPVVRPTVELTLVCDHRAVYGAAAAGFLARVGELLAQP</sequence>
<dbReference type="GO" id="GO:0006086">
    <property type="term" value="P:pyruvate decarboxylation to acetyl-CoA"/>
    <property type="evidence" value="ECO:0007669"/>
    <property type="project" value="InterPro"/>
</dbReference>
<evidence type="ECO:0000256" key="1">
    <source>
        <dbReference type="SAM" id="MobiDB-lite"/>
    </source>
</evidence>
<dbReference type="EC" id="2.3.1.61" evidence="3"/>
<dbReference type="InterPro" id="IPR023213">
    <property type="entry name" value="CAT-like_dom_sf"/>
</dbReference>